<name>A0ABW2B664_9RHOB</name>
<keyword evidence="3" id="KW-0067">ATP-binding</keyword>
<evidence type="ECO:0000313" key="6">
    <source>
        <dbReference type="EMBL" id="MFC6761094.1"/>
    </source>
</evidence>
<dbReference type="InterPro" id="IPR000523">
    <property type="entry name" value="Mg_chelatse_chII-like_cat_dom"/>
</dbReference>
<protein>
    <submittedName>
        <fullName evidence="6">YifB family Mg chelatase-like AAA ATPase</fullName>
    </submittedName>
</protein>
<dbReference type="Proteomes" id="UP001596353">
    <property type="component" value="Unassembled WGS sequence"/>
</dbReference>
<keyword evidence="7" id="KW-1185">Reference proteome</keyword>
<dbReference type="SUPFAM" id="SSF54211">
    <property type="entry name" value="Ribosomal protein S5 domain 2-like"/>
    <property type="match status" value="1"/>
</dbReference>
<dbReference type="EMBL" id="JBHSWG010000001">
    <property type="protein sequence ID" value="MFC6761094.1"/>
    <property type="molecule type" value="Genomic_DNA"/>
</dbReference>
<dbReference type="InterPro" id="IPR004482">
    <property type="entry name" value="Mg_chelat-rel"/>
</dbReference>
<dbReference type="Pfam" id="PF13541">
    <property type="entry name" value="ChlI"/>
    <property type="match status" value="1"/>
</dbReference>
<dbReference type="PANTHER" id="PTHR32039:SF7">
    <property type="entry name" value="COMPETENCE PROTEIN COMM"/>
    <property type="match status" value="1"/>
</dbReference>
<dbReference type="InterPro" id="IPR045006">
    <property type="entry name" value="CHLI-like"/>
</dbReference>
<sequence>MVSRAYTVAFQGVEARMVEVQCAVTAGLPAFSIVGLPDKAVSEARDRVRTALTSMAIALPSKRITVNLSPADLPKEGSHFDLPIALSLLAALDILPDDVVQTVVALGELSLDGTLVPVVGALPAAMAAAEQDRSLLCPAGSGAEAAWVGKTQVIAAPTLGDVVRHYTGQAPLPPAEPGEVSAPPQGRDMRDVKGQERAKRALEIAAAGRHHLMFVGTPGSGKSMLAARLPSILPPLTPAEALDTSMIHSLAGLLDEGGISRARPFREPHHTASMAAIIGGGRQARPGEVSLAHNGVLFMDEFPEFPRMVLETLRQPIETGEVMIARANAHVKYPCKFMLVAAANPCKCGYLSDPARACARVPQCGEDYMGRISGPLMDRFDLRVDVPPVAFTDLDLPGSGDSSADVAARVAAARATQAARFKDHAGMRVNADAEGDMLEQIATPDAEARALLTKVAERFHLSARGYHRVIRVARTIADLDGAQSVRKPHIAEAVSFRLVNSGAG</sequence>
<evidence type="ECO:0000259" key="5">
    <source>
        <dbReference type="SMART" id="SM00382"/>
    </source>
</evidence>
<dbReference type="PRINTS" id="PR01657">
    <property type="entry name" value="MCMFAMILY"/>
</dbReference>
<accession>A0ABW2B664</accession>
<dbReference type="InterPro" id="IPR001208">
    <property type="entry name" value="MCM_dom"/>
</dbReference>
<comment type="similarity">
    <text evidence="1">Belongs to the Mg-chelatase subunits D/I family. ComM subfamily.</text>
</comment>
<dbReference type="Pfam" id="PF13335">
    <property type="entry name" value="Mg_chelatase_C"/>
    <property type="match status" value="1"/>
</dbReference>
<keyword evidence="2" id="KW-0547">Nucleotide-binding</keyword>
<evidence type="ECO:0000256" key="3">
    <source>
        <dbReference type="ARBA" id="ARBA00022840"/>
    </source>
</evidence>
<evidence type="ECO:0000256" key="2">
    <source>
        <dbReference type="ARBA" id="ARBA00022741"/>
    </source>
</evidence>
<dbReference type="PANTHER" id="PTHR32039">
    <property type="entry name" value="MAGNESIUM-CHELATASE SUBUNIT CHLI"/>
    <property type="match status" value="1"/>
</dbReference>
<feature type="domain" description="AAA+ ATPase" evidence="5">
    <location>
        <begin position="208"/>
        <end position="390"/>
    </location>
</feature>
<dbReference type="SUPFAM" id="SSF52540">
    <property type="entry name" value="P-loop containing nucleoside triphosphate hydrolases"/>
    <property type="match status" value="1"/>
</dbReference>
<dbReference type="InterPro" id="IPR025158">
    <property type="entry name" value="Mg_chelat-rel_C"/>
</dbReference>
<comment type="caution">
    <text evidence="6">The sequence shown here is derived from an EMBL/GenBank/DDBJ whole genome shotgun (WGS) entry which is preliminary data.</text>
</comment>
<feature type="region of interest" description="Disordered" evidence="4">
    <location>
        <begin position="168"/>
        <end position="193"/>
    </location>
</feature>
<dbReference type="CDD" id="cd00009">
    <property type="entry name" value="AAA"/>
    <property type="match status" value="1"/>
</dbReference>
<evidence type="ECO:0000256" key="1">
    <source>
        <dbReference type="ARBA" id="ARBA00006354"/>
    </source>
</evidence>
<dbReference type="NCBIfam" id="TIGR00368">
    <property type="entry name" value="YifB family Mg chelatase-like AAA ATPase"/>
    <property type="match status" value="1"/>
</dbReference>
<organism evidence="6 7">
    <name type="scientific">Sulfitobacter porphyrae</name>
    <dbReference type="NCBI Taxonomy" id="1246864"/>
    <lineage>
        <taxon>Bacteria</taxon>
        <taxon>Pseudomonadati</taxon>
        <taxon>Pseudomonadota</taxon>
        <taxon>Alphaproteobacteria</taxon>
        <taxon>Rhodobacterales</taxon>
        <taxon>Roseobacteraceae</taxon>
        <taxon>Sulfitobacter</taxon>
    </lineage>
</organism>
<dbReference type="Gene3D" id="3.30.230.10">
    <property type="match status" value="1"/>
</dbReference>
<dbReference type="SMART" id="SM00382">
    <property type="entry name" value="AAA"/>
    <property type="match status" value="1"/>
</dbReference>
<dbReference type="Gene3D" id="3.40.50.300">
    <property type="entry name" value="P-loop containing nucleotide triphosphate hydrolases"/>
    <property type="match status" value="1"/>
</dbReference>
<proteinExistence type="inferred from homology"/>
<dbReference type="InterPro" id="IPR027417">
    <property type="entry name" value="P-loop_NTPase"/>
</dbReference>
<dbReference type="InterPro" id="IPR014721">
    <property type="entry name" value="Ribsml_uS5_D2-typ_fold_subgr"/>
</dbReference>
<dbReference type="Pfam" id="PF01078">
    <property type="entry name" value="Mg_chelatase"/>
    <property type="match status" value="1"/>
</dbReference>
<dbReference type="InterPro" id="IPR020568">
    <property type="entry name" value="Ribosomal_Su5_D2-typ_SF"/>
</dbReference>
<reference evidence="7" key="1">
    <citation type="journal article" date="2019" name="Int. J. Syst. Evol. Microbiol.">
        <title>The Global Catalogue of Microorganisms (GCM) 10K type strain sequencing project: providing services to taxonomists for standard genome sequencing and annotation.</title>
        <authorList>
            <consortium name="The Broad Institute Genomics Platform"/>
            <consortium name="The Broad Institute Genome Sequencing Center for Infectious Disease"/>
            <person name="Wu L."/>
            <person name="Ma J."/>
        </authorList>
    </citation>
    <scope>NUCLEOTIDE SEQUENCE [LARGE SCALE GENOMIC DNA]</scope>
    <source>
        <strain evidence="7">CCUG 66188</strain>
    </source>
</reference>
<gene>
    <name evidence="6" type="ORF">ACFQFQ_18965</name>
</gene>
<evidence type="ECO:0000313" key="7">
    <source>
        <dbReference type="Proteomes" id="UP001596353"/>
    </source>
</evidence>
<dbReference type="InterPro" id="IPR003593">
    <property type="entry name" value="AAA+_ATPase"/>
</dbReference>
<evidence type="ECO:0000256" key="4">
    <source>
        <dbReference type="SAM" id="MobiDB-lite"/>
    </source>
</evidence>